<protein>
    <submittedName>
        <fullName evidence="1">Uncharacterized protein</fullName>
    </submittedName>
</protein>
<accession>A0A0G1EWC0</accession>
<evidence type="ECO:0000313" key="1">
    <source>
        <dbReference type="EMBL" id="KKS87316.1"/>
    </source>
</evidence>
<organism evidence="1 2">
    <name type="scientific">Candidatus Gottesmanbacteria bacterium GW2011_GWB1_43_11</name>
    <dbReference type="NCBI Taxonomy" id="1618446"/>
    <lineage>
        <taxon>Bacteria</taxon>
        <taxon>Candidatus Gottesmaniibacteriota</taxon>
    </lineage>
</organism>
<dbReference type="EMBL" id="LCFD01000002">
    <property type="protein sequence ID" value="KKS87316.1"/>
    <property type="molecule type" value="Genomic_DNA"/>
</dbReference>
<reference evidence="1 2" key="1">
    <citation type="journal article" date="2015" name="Nature">
        <title>rRNA introns, odd ribosomes, and small enigmatic genomes across a large radiation of phyla.</title>
        <authorList>
            <person name="Brown C.T."/>
            <person name="Hug L.A."/>
            <person name="Thomas B.C."/>
            <person name="Sharon I."/>
            <person name="Castelle C.J."/>
            <person name="Singh A."/>
            <person name="Wilkins M.J."/>
            <person name="Williams K.H."/>
            <person name="Banfield J.F."/>
        </authorList>
    </citation>
    <scope>NUCLEOTIDE SEQUENCE [LARGE SCALE GENOMIC DNA]</scope>
</reference>
<name>A0A0G1EWC0_9BACT</name>
<gene>
    <name evidence="1" type="ORF">UV61_C0002G0037</name>
</gene>
<dbReference type="STRING" id="1618446.UV61_C0002G0037"/>
<dbReference type="Proteomes" id="UP000034050">
    <property type="component" value="Unassembled WGS sequence"/>
</dbReference>
<evidence type="ECO:0000313" key="2">
    <source>
        <dbReference type="Proteomes" id="UP000034050"/>
    </source>
</evidence>
<dbReference type="AlphaFoldDB" id="A0A0G1EWC0"/>
<proteinExistence type="predicted"/>
<comment type="caution">
    <text evidence="1">The sequence shown here is derived from an EMBL/GenBank/DDBJ whole genome shotgun (WGS) entry which is preliminary data.</text>
</comment>
<sequence length="200" mass="22871">MQLNNALPVFMAHSHPLRYRTVDEARAKAKFSQGDMKALRGRGRDYTLVDTDTTGTWIFSANLYRPLYAEVLPTLGGKTVVRILAQDPRKRYDAKLTEQVGTTQAGTAGLVSTLSDPNPLDIRIEEELAKPEELQDQKLLKELLRREKMRDMREGRVAKMMGVHSGVFVLEGKFDRPRLEHFIQTHLPPRFTFRAEHMPV</sequence>